<feature type="binding site" evidence="6">
    <location>
        <begin position="126"/>
        <end position="129"/>
    </location>
    <ligand>
        <name>substrate</name>
    </ligand>
</feature>
<dbReference type="Gene3D" id="3.40.50.720">
    <property type="entry name" value="NAD(P)-binding Rossmann-like Domain"/>
    <property type="match status" value="1"/>
</dbReference>
<accession>A0ABY2TQ64</accession>
<dbReference type="EMBL" id="SJDU01000194">
    <property type="protein sequence ID" value="TKZ34522.1"/>
    <property type="molecule type" value="Genomic_DNA"/>
</dbReference>
<sequence>MNSIKERKIAIIGAGHVGSHVGYTLASQGLAENIIYIDIDKKKAFSQALDIFDSVVYLPHRVVVKSGDYSDIDDAEIMVICAGPLPNPNMTQTRMDTLGDTISAMKDVISNIKKTKFSGIIINISNPADVITHYIQNKLNYDYKRIISTSTTLDSARLRRALSEEINIDQKSICAYALGEHGESQMVAWSTVSIAGKPLLELMKEKPEKYGKLDLNKIAEKGRRGGWEVFEGKGSTEFGIASSLAEIVRAIICNEHRILPVSVYLNGEYGQKDVYASVPAVLGKDGVEEIIELNMTEEEKKLFDSSCKFMSENYKLALNMR</sequence>
<feature type="binding site" evidence="6">
    <location>
        <begin position="154"/>
        <end position="157"/>
    </location>
    <ligand>
        <name>substrate</name>
    </ligand>
</feature>
<dbReference type="HAMAP" id="MF_00488">
    <property type="entry name" value="Lactate_dehydrog"/>
    <property type="match status" value="1"/>
</dbReference>
<feature type="binding site" evidence="6">
    <location>
        <position position="236"/>
    </location>
    <ligand>
        <name>substrate</name>
    </ligand>
</feature>
<dbReference type="PIRSF" id="PIRSF000102">
    <property type="entry name" value="Lac_mal_DH"/>
    <property type="match status" value="1"/>
</dbReference>
<keyword evidence="5 6" id="KW-0520">NAD</keyword>
<protein>
    <recommendedName>
        <fullName evidence="3 6">L-lactate dehydrogenase</fullName>
        <shortName evidence="6">L-LDH</shortName>
        <ecNumber evidence="3 6">1.1.1.27</ecNumber>
    </recommendedName>
</protein>
<keyword evidence="6" id="KW-0963">Cytoplasm</keyword>
<evidence type="ECO:0000313" key="9">
    <source>
        <dbReference type="EMBL" id="TKZ34522.1"/>
    </source>
</evidence>
<dbReference type="InterPro" id="IPR022383">
    <property type="entry name" value="Lactate/malate_DH_C"/>
</dbReference>
<evidence type="ECO:0000256" key="6">
    <source>
        <dbReference type="HAMAP-Rule" id="MF_00488"/>
    </source>
</evidence>
<evidence type="ECO:0000256" key="1">
    <source>
        <dbReference type="ARBA" id="ARBA00004843"/>
    </source>
</evidence>
<evidence type="ECO:0000256" key="3">
    <source>
        <dbReference type="ARBA" id="ARBA00012967"/>
    </source>
</evidence>
<dbReference type="NCBIfam" id="TIGR01771">
    <property type="entry name" value="L-LDH-NAD"/>
    <property type="match status" value="1"/>
</dbReference>
<comment type="subunit">
    <text evidence="6">Homotetramer.</text>
</comment>
<dbReference type="PANTHER" id="PTHR43128">
    <property type="entry name" value="L-2-HYDROXYCARBOXYLATE DEHYDROGENASE (NAD(P)(+))"/>
    <property type="match status" value="1"/>
</dbReference>
<keyword evidence="4 6" id="KW-0560">Oxidoreductase</keyword>
<comment type="pathway">
    <text evidence="1 6">Fermentation; pyruvate fermentation to lactate; (S)-lactate from pyruvate: step 1/1.</text>
</comment>
<feature type="binding site" evidence="6">
    <location>
        <position position="149"/>
    </location>
    <ligand>
        <name>NAD(+)</name>
        <dbReference type="ChEBI" id="CHEBI:57540"/>
    </ligand>
</feature>
<comment type="caution">
    <text evidence="6">Lacks conserved residue(s) required for the propagation of feature annotation.</text>
</comment>
<evidence type="ECO:0000259" key="7">
    <source>
        <dbReference type="Pfam" id="PF00056"/>
    </source>
</evidence>
<dbReference type="Proteomes" id="UP000310168">
    <property type="component" value="Unassembled WGS sequence"/>
</dbReference>
<dbReference type="SUPFAM" id="SSF51735">
    <property type="entry name" value="NAD(P)-binding Rossmann-fold domains"/>
    <property type="match status" value="1"/>
</dbReference>
<evidence type="ECO:0000256" key="4">
    <source>
        <dbReference type="ARBA" id="ARBA00023002"/>
    </source>
</evidence>
<evidence type="ECO:0000259" key="8">
    <source>
        <dbReference type="Pfam" id="PF02866"/>
    </source>
</evidence>
<comment type="catalytic activity">
    <reaction evidence="6">
        <text>(S)-lactate + NAD(+) = pyruvate + NADH + H(+)</text>
        <dbReference type="Rhea" id="RHEA:23444"/>
        <dbReference type="ChEBI" id="CHEBI:15361"/>
        <dbReference type="ChEBI" id="CHEBI:15378"/>
        <dbReference type="ChEBI" id="CHEBI:16651"/>
        <dbReference type="ChEBI" id="CHEBI:57540"/>
        <dbReference type="ChEBI" id="CHEBI:57945"/>
        <dbReference type="EC" id="1.1.1.27"/>
    </reaction>
</comment>
<dbReference type="InterPro" id="IPR036291">
    <property type="entry name" value="NAD(P)-bd_dom_sf"/>
</dbReference>
<feature type="binding site" evidence="6">
    <location>
        <position position="38"/>
    </location>
    <ligand>
        <name>NAD(+)</name>
        <dbReference type="ChEBI" id="CHEBI:57540"/>
    </ligand>
</feature>
<dbReference type="GO" id="GO:0004459">
    <property type="term" value="F:L-lactate dehydrogenase (NAD+) activity"/>
    <property type="evidence" value="ECO:0007669"/>
    <property type="project" value="UniProtKB-EC"/>
</dbReference>
<proteinExistence type="inferred from homology"/>
<dbReference type="InterPro" id="IPR001557">
    <property type="entry name" value="L-lactate/malate_DH"/>
</dbReference>
<keyword evidence="10" id="KW-1185">Reference proteome</keyword>
<dbReference type="RefSeq" id="WP_137998549.1">
    <property type="nucleotide sequence ID" value="NZ_SJDU01000194.1"/>
</dbReference>
<feature type="binding site" evidence="6">
    <location>
        <position position="69"/>
    </location>
    <ligand>
        <name>NAD(+)</name>
        <dbReference type="ChEBI" id="CHEBI:57540"/>
    </ligand>
</feature>
<dbReference type="PRINTS" id="PR00086">
    <property type="entry name" value="LLDHDRGNASE"/>
</dbReference>
<comment type="caution">
    <text evidence="9">The sequence shown here is derived from an EMBL/GenBank/DDBJ whole genome shotgun (WGS) entry which is preliminary data.</text>
</comment>
<organism evidence="9 10">
    <name type="scientific">Brachyspira catarrhinii</name>
    <dbReference type="NCBI Taxonomy" id="2528966"/>
    <lineage>
        <taxon>Bacteria</taxon>
        <taxon>Pseudomonadati</taxon>
        <taxon>Spirochaetota</taxon>
        <taxon>Spirochaetia</taxon>
        <taxon>Brachyspirales</taxon>
        <taxon>Brachyspiraceae</taxon>
        <taxon>Brachyspira</taxon>
    </lineage>
</organism>
<evidence type="ECO:0000256" key="2">
    <source>
        <dbReference type="ARBA" id="ARBA00006054"/>
    </source>
</evidence>
<feature type="domain" description="Lactate/malate dehydrogenase C-terminal" evidence="8">
    <location>
        <begin position="151"/>
        <end position="315"/>
    </location>
</feature>
<feature type="domain" description="Lactate/malate dehydrogenase N-terminal" evidence="7">
    <location>
        <begin position="8"/>
        <end position="147"/>
    </location>
</feature>
<comment type="function">
    <text evidence="6">Catalyzes the conversion of lactate to pyruvate.</text>
</comment>
<dbReference type="PANTHER" id="PTHR43128:SF31">
    <property type="entry name" value="L-LACTATE DEHYDROGENASE"/>
    <property type="match status" value="1"/>
</dbReference>
<dbReference type="Pfam" id="PF02866">
    <property type="entry name" value="Ldh_1_C"/>
    <property type="match status" value="1"/>
</dbReference>
<dbReference type="Gene3D" id="3.90.110.10">
    <property type="entry name" value="Lactate dehydrogenase/glycoside hydrolase, family 4, C-terminal"/>
    <property type="match status" value="1"/>
</dbReference>
<dbReference type="InterPro" id="IPR011304">
    <property type="entry name" value="L-lactate_DH"/>
</dbReference>
<dbReference type="Pfam" id="PF00056">
    <property type="entry name" value="Ldh_1_N"/>
    <property type="match status" value="1"/>
</dbReference>
<evidence type="ECO:0000256" key="5">
    <source>
        <dbReference type="ARBA" id="ARBA00023027"/>
    </source>
</evidence>
<reference evidence="9 10" key="1">
    <citation type="journal article" date="2019" name="Anaerobe">
        <title>Brachyspira catarrhinii sp. nov., an anaerobic intestinal spirochaete isolated from vervet monkeys may have been misidentified as Brachyspira aalborgi in previous studies.</title>
        <authorList>
            <person name="Phillips N.D."/>
            <person name="La T."/>
            <person name="Hampson D.J."/>
        </authorList>
    </citation>
    <scope>NUCLEOTIDE SEQUENCE [LARGE SCALE GENOMIC DNA]</scope>
    <source>
        <strain evidence="9 10">Z12</strain>
    </source>
</reference>
<gene>
    <name evidence="6" type="primary">ldh</name>
    <name evidence="9" type="ORF">EZH24_07775</name>
</gene>
<evidence type="ECO:0000313" key="10">
    <source>
        <dbReference type="Proteomes" id="UP000310168"/>
    </source>
</evidence>
<feature type="binding site" evidence="6">
    <location>
        <position position="17"/>
    </location>
    <ligand>
        <name>NAD(+)</name>
        <dbReference type="ChEBI" id="CHEBI:57540"/>
    </ligand>
</feature>
<dbReference type="EC" id="1.1.1.27" evidence="3 6"/>
<feature type="binding site" evidence="6">
    <location>
        <begin position="124"/>
        <end position="126"/>
    </location>
    <ligand>
        <name>NAD(+)</name>
        <dbReference type="ChEBI" id="CHEBI:57540"/>
    </ligand>
</feature>
<feature type="binding site" evidence="6">
    <location>
        <position position="94"/>
    </location>
    <ligand>
        <name>substrate</name>
    </ligand>
</feature>
<name>A0ABY2TQ64_9SPIR</name>
<dbReference type="InterPro" id="IPR001236">
    <property type="entry name" value="Lactate/malate_DH_N"/>
</dbReference>
<feature type="binding site" evidence="6">
    <location>
        <position position="43"/>
    </location>
    <ligand>
        <name>NAD(+)</name>
        <dbReference type="ChEBI" id="CHEBI:57540"/>
    </ligand>
</feature>
<dbReference type="CDD" id="cd05291">
    <property type="entry name" value="HicDH_like"/>
    <property type="match status" value="1"/>
</dbReference>
<comment type="subcellular location">
    <subcellularLocation>
        <location evidence="6">Cytoplasm</location>
    </subcellularLocation>
</comment>
<feature type="active site" description="Proton acceptor" evidence="6">
    <location>
        <position position="181"/>
    </location>
</feature>
<dbReference type="InterPro" id="IPR015955">
    <property type="entry name" value="Lactate_DH/Glyco_Ohase_4_C"/>
</dbReference>
<comment type="similarity">
    <text evidence="2 6">Belongs to the LDH/MDH superfamily. LDH family.</text>
</comment>
<dbReference type="SUPFAM" id="SSF56327">
    <property type="entry name" value="LDH C-terminal domain-like"/>
    <property type="match status" value="1"/>
</dbReference>